<dbReference type="Pfam" id="PF00291">
    <property type="entry name" value="PALP"/>
    <property type="match status" value="1"/>
</dbReference>
<dbReference type="EC" id="4.2.3.1" evidence="5"/>
<keyword evidence="6" id="KW-1185">Reference proteome</keyword>
<dbReference type="InterPro" id="IPR050147">
    <property type="entry name" value="Ser/Thr_Dehydratase"/>
</dbReference>
<evidence type="ECO:0000313" key="5">
    <source>
        <dbReference type="EMBL" id="SMY08901.1"/>
    </source>
</evidence>
<dbReference type="SUPFAM" id="SSF53686">
    <property type="entry name" value="Tryptophan synthase beta subunit-like PLP-dependent enzymes"/>
    <property type="match status" value="1"/>
</dbReference>
<dbReference type="AlphaFoldDB" id="A0A238LGX9"/>
<evidence type="ECO:0000313" key="6">
    <source>
        <dbReference type="Proteomes" id="UP000201613"/>
    </source>
</evidence>
<keyword evidence="3 5" id="KW-0456">Lyase</keyword>
<dbReference type="GO" id="GO:0009097">
    <property type="term" value="P:isoleucine biosynthetic process"/>
    <property type="evidence" value="ECO:0007669"/>
    <property type="project" value="TreeGrafter"/>
</dbReference>
<keyword evidence="2" id="KW-0663">Pyridoxal phosphate</keyword>
<sequence>MPPNGLYERYAEFLPKVGNGGPIDLGQGFTPLVRSRSIGPKAGIADLRFKMEQLNPTGSYKDRFAGLAIGLARAEGAKTCVATSSGNTGAALAAFAASVGLDCALYVSENAPEGKLSQMLAYGAQVYRVNRFTIDPAESNAISELLEAETARRRLPLLITAYAICPLPMEGIKTIAYELHDTAPETSDVFVPVGGGGLHVAVSRGYEDLARSGRLTKRPRIHAVQPSGNDTVATPLRDGAERARPVDTSTTISGLGVGFILDGHQVIEYARTTGGQGYVIDEDEIRTIQRRLAQEEGILVEPAGAVSVAGALAAAKEGKLKSDEPAICILTGHGFKDPETLDAMGSDAQAIGRADIPSTFSDP</sequence>
<gene>
    <name evidence="5" type="primary">thrC_2</name>
    <name evidence="5" type="ORF">LOM8899_03060</name>
</gene>
<dbReference type="InterPro" id="IPR036052">
    <property type="entry name" value="TrpB-like_PALP_sf"/>
</dbReference>
<protein>
    <submittedName>
        <fullName evidence="5">Threonine synthase</fullName>
        <ecNumber evidence="5">4.2.3.1</ecNumber>
    </submittedName>
</protein>
<evidence type="ECO:0000256" key="2">
    <source>
        <dbReference type="ARBA" id="ARBA00022898"/>
    </source>
</evidence>
<dbReference type="GO" id="GO:0004794">
    <property type="term" value="F:threonine deaminase activity"/>
    <property type="evidence" value="ECO:0007669"/>
    <property type="project" value="TreeGrafter"/>
</dbReference>
<dbReference type="GO" id="GO:0004795">
    <property type="term" value="F:threonine synthase activity"/>
    <property type="evidence" value="ECO:0007669"/>
    <property type="project" value="UniProtKB-EC"/>
</dbReference>
<dbReference type="Gene3D" id="3.40.50.1100">
    <property type="match status" value="2"/>
</dbReference>
<evidence type="ECO:0000256" key="1">
    <source>
        <dbReference type="ARBA" id="ARBA00001933"/>
    </source>
</evidence>
<dbReference type="PANTHER" id="PTHR48078:SF6">
    <property type="entry name" value="L-THREONINE DEHYDRATASE CATABOLIC TDCB"/>
    <property type="match status" value="1"/>
</dbReference>
<accession>A0A238LGX9</accession>
<dbReference type="GO" id="GO:0006567">
    <property type="term" value="P:L-threonine catabolic process"/>
    <property type="evidence" value="ECO:0007669"/>
    <property type="project" value="TreeGrafter"/>
</dbReference>
<comment type="cofactor">
    <cofactor evidence="1">
        <name>pyridoxal 5'-phosphate</name>
        <dbReference type="ChEBI" id="CHEBI:597326"/>
    </cofactor>
</comment>
<feature type="domain" description="Tryptophan synthase beta chain-like PALP" evidence="4">
    <location>
        <begin position="24"/>
        <end position="332"/>
    </location>
</feature>
<evidence type="ECO:0000259" key="4">
    <source>
        <dbReference type="Pfam" id="PF00291"/>
    </source>
</evidence>
<dbReference type="EMBL" id="FXZK01000006">
    <property type="protein sequence ID" value="SMY08901.1"/>
    <property type="molecule type" value="Genomic_DNA"/>
</dbReference>
<evidence type="ECO:0000256" key="3">
    <source>
        <dbReference type="ARBA" id="ARBA00023239"/>
    </source>
</evidence>
<dbReference type="InterPro" id="IPR001926">
    <property type="entry name" value="TrpB-like_PALP"/>
</dbReference>
<organism evidence="5 6">
    <name type="scientific">Flavimaricola marinus</name>
    <dbReference type="NCBI Taxonomy" id="1819565"/>
    <lineage>
        <taxon>Bacteria</taxon>
        <taxon>Pseudomonadati</taxon>
        <taxon>Pseudomonadota</taxon>
        <taxon>Alphaproteobacteria</taxon>
        <taxon>Rhodobacterales</taxon>
        <taxon>Paracoccaceae</taxon>
        <taxon>Flavimaricola</taxon>
    </lineage>
</organism>
<dbReference type="RefSeq" id="WP_168770561.1">
    <property type="nucleotide sequence ID" value="NZ_FXZK01000006.1"/>
</dbReference>
<dbReference type="Proteomes" id="UP000201613">
    <property type="component" value="Unassembled WGS sequence"/>
</dbReference>
<dbReference type="PANTHER" id="PTHR48078">
    <property type="entry name" value="THREONINE DEHYDRATASE, MITOCHONDRIAL-RELATED"/>
    <property type="match status" value="1"/>
</dbReference>
<reference evidence="5 6" key="1">
    <citation type="submission" date="2017-05" db="EMBL/GenBank/DDBJ databases">
        <authorList>
            <person name="Song R."/>
            <person name="Chenine A.L."/>
            <person name="Ruprecht R.M."/>
        </authorList>
    </citation>
    <scope>NUCLEOTIDE SEQUENCE [LARGE SCALE GENOMIC DNA]</scope>
    <source>
        <strain evidence="5 6">CECT 8899</strain>
    </source>
</reference>
<name>A0A238LGX9_9RHOB</name>
<dbReference type="GO" id="GO:0003941">
    <property type="term" value="F:L-serine ammonia-lyase activity"/>
    <property type="evidence" value="ECO:0007669"/>
    <property type="project" value="TreeGrafter"/>
</dbReference>
<dbReference type="GO" id="GO:0006565">
    <property type="term" value="P:L-serine catabolic process"/>
    <property type="evidence" value="ECO:0007669"/>
    <property type="project" value="TreeGrafter"/>
</dbReference>
<proteinExistence type="predicted"/>